<dbReference type="Gene3D" id="3.40.50.150">
    <property type="entry name" value="Vaccinia Virus protein VP39"/>
    <property type="match status" value="1"/>
</dbReference>
<evidence type="ECO:0000313" key="2">
    <source>
        <dbReference type="Proteomes" id="UP000182412"/>
    </source>
</evidence>
<dbReference type="RefSeq" id="WP_074573542.1">
    <property type="nucleotide sequence ID" value="NZ_FNJQ01000050.1"/>
</dbReference>
<proteinExistence type="predicted"/>
<dbReference type="EMBL" id="FNJQ01000050">
    <property type="protein sequence ID" value="SDP75943.1"/>
    <property type="molecule type" value="Genomic_DNA"/>
</dbReference>
<gene>
    <name evidence="1" type="ORF">SAMN05216366_1506</name>
</gene>
<accession>A0A1H0VC53</accession>
<dbReference type="OrthoDB" id="1663459at2"/>
<dbReference type="AlphaFoldDB" id="A0A1H0VC53"/>
<reference evidence="1 2" key="1">
    <citation type="submission" date="2016-10" db="EMBL/GenBank/DDBJ databases">
        <authorList>
            <person name="de Groot N.N."/>
        </authorList>
    </citation>
    <scope>NUCLEOTIDE SEQUENCE [LARGE SCALE GENOMIC DNA]</scope>
    <source>
        <strain evidence="1 2">S137</strain>
    </source>
</reference>
<protein>
    <submittedName>
        <fullName evidence="1">Uncharacterized protein</fullName>
    </submittedName>
</protein>
<organism evidence="1 2">
    <name type="scientific">Selenomonas ruminantium</name>
    <dbReference type="NCBI Taxonomy" id="971"/>
    <lineage>
        <taxon>Bacteria</taxon>
        <taxon>Bacillati</taxon>
        <taxon>Bacillota</taxon>
        <taxon>Negativicutes</taxon>
        <taxon>Selenomonadales</taxon>
        <taxon>Selenomonadaceae</taxon>
        <taxon>Selenomonas</taxon>
    </lineage>
</organism>
<dbReference type="SUPFAM" id="SSF53335">
    <property type="entry name" value="S-adenosyl-L-methionine-dependent methyltransferases"/>
    <property type="match status" value="1"/>
</dbReference>
<evidence type="ECO:0000313" key="1">
    <source>
        <dbReference type="EMBL" id="SDP75943.1"/>
    </source>
</evidence>
<name>A0A1H0VC53_SELRU</name>
<dbReference type="Proteomes" id="UP000182412">
    <property type="component" value="Unassembled WGS sequence"/>
</dbReference>
<dbReference type="InterPro" id="IPR029063">
    <property type="entry name" value="SAM-dependent_MTases_sf"/>
</dbReference>
<sequence length="316" mass="36826">MPEKIKPELLQFLQPGQLPLKILVVESLVYLPELRQMFPQASLYAVTADADAMLDYQGLDVAFTELNYLDAPLPYPREFFDYIISDLTLEQAGHPQDIAAGFSRFLKETGSFLTSFRNIRHWSQLGDLLAGHYYNVVARLFARQEFERLLYASYYKMVFMESQKRPAEEKVLQKLLQAGFDNEGDDLNTEFYLVRADRSMPEMALLKSMYTKDARRRLSLYLHRIEYGVETAKNCRALWQFYQETGLFADYTAAFIKQAVFHPQDFYRHLLAHSPERRAEIGQMLQAALHNVTSAEEDAMLQELWQEWQEREDGNG</sequence>